<feature type="chain" id="PRO_5019345648" description="CshA domain-containing protein" evidence="2">
    <location>
        <begin position="37"/>
        <end position="655"/>
    </location>
</feature>
<feature type="transmembrane region" description="Helical" evidence="1">
    <location>
        <begin position="622"/>
        <end position="641"/>
    </location>
</feature>
<evidence type="ECO:0000313" key="4">
    <source>
        <dbReference type="EMBL" id="RRR18144.1"/>
    </source>
</evidence>
<evidence type="ECO:0000259" key="3">
    <source>
        <dbReference type="Pfam" id="PF19076"/>
    </source>
</evidence>
<keyword evidence="2" id="KW-0732">Signal</keyword>
<reference evidence="4 5" key="1">
    <citation type="submission" date="2018-07" db="EMBL/GenBank/DDBJ databases">
        <title>Brachybacteriurn paraconglorneratum KCTC 9916.</title>
        <authorList>
            <person name="Li Y."/>
        </authorList>
    </citation>
    <scope>NUCLEOTIDE SEQUENCE [LARGE SCALE GENOMIC DNA]</scope>
    <source>
        <strain evidence="4 5">KCTC 9916</strain>
    </source>
</reference>
<dbReference type="GeneID" id="78121420"/>
<dbReference type="EMBL" id="QOCI01000008">
    <property type="protein sequence ID" value="RRR18144.1"/>
    <property type="molecule type" value="Genomic_DNA"/>
</dbReference>
<sequence length="655" mass="67839">MLEPPPRPPRARGPRPLTRAAALLASAALAVSLAPAASALGEDGPFEFPAQTQTLSVIPGPGTVTRIPLRALVTDDVEDQVDLHSARLAVPEDLDDSVRSTMELGEDSLSIAVAGEGTWTLLGQELVFTPLLGVQGPSTPIALTIGSLHDSRSLPVVLTPELLDLEQLDAHGSAGEATTVGLPGDLPEDGAVRLDLADLPAGSTVGLDGSRATVPDQGTWQLSSDRRSLTHTPAGPDLGRQLNPVLYVVEDEEGAVVRAGKVTLTIPIISDLDRSAPFGEDIVFVVGEGQQNVDPTTLRLEPLGDQGAYEASADGTRVTERDVGVWTLDRATATVRFAPESDEVRVVAPMGITGGDGEGATAATALLSTAYPVLFSRQQAALPGTEIVFDLSTGIRDVRSDSLRFDAAEAPEGAEVSADGTALTVPDQGTWRIDLESRTVTLTPQEGFEGTADPVAITARGVYADNPVSASLTAIYSPIVATLRDDEARTAPGSPVSVDVLGNDTAGSGSQPLEPATVEISALEATNLADLRDGRGKRLVIPGEGEFTVSGNGAVTFTPEEGFSGRTSTITYHVVDSTGIPARASLAVDVDPGLADAGDSGPEVSGINSVLAGLMPSSPSTALVFGTIVMLLLFGGAISLWTGTRSEVDRRDWED</sequence>
<feature type="domain" description="CshA" evidence="3">
    <location>
        <begin position="517"/>
        <end position="590"/>
    </location>
</feature>
<evidence type="ECO:0000256" key="2">
    <source>
        <dbReference type="SAM" id="SignalP"/>
    </source>
</evidence>
<dbReference type="AlphaFoldDB" id="A0A426SIZ3"/>
<evidence type="ECO:0000256" key="1">
    <source>
        <dbReference type="SAM" id="Phobius"/>
    </source>
</evidence>
<name>A0A426SIZ3_9MICO</name>
<dbReference type="Pfam" id="PF19076">
    <property type="entry name" value="CshA_repeat"/>
    <property type="match status" value="1"/>
</dbReference>
<keyword evidence="1" id="KW-0472">Membrane</keyword>
<dbReference type="RefSeq" id="WP_126987283.1">
    <property type="nucleotide sequence ID" value="NZ_ML133856.1"/>
</dbReference>
<dbReference type="InterPro" id="IPR026395">
    <property type="entry name" value="CshA_fibril"/>
</dbReference>
<keyword evidence="5" id="KW-1185">Reference proteome</keyword>
<evidence type="ECO:0000313" key="5">
    <source>
        <dbReference type="Proteomes" id="UP000274327"/>
    </source>
</evidence>
<proteinExistence type="predicted"/>
<feature type="signal peptide" evidence="2">
    <location>
        <begin position="1"/>
        <end position="36"/>
    </location>
</feature>
<dbReference type="NCBIfam" id="TIGR04225">
    <property type="entry name" value="CshA_fibril_rpt"/>
    <property type="match status" value="1"/>
</dbReference>
<organism evidence="4 5">
    <name type="scientific">Brachybacterium paraconglomeratum</name>
    <dbReference type="NCBI Taxonomy" id="173362"/>
    <lineage>
        <taxon>Bacteria</taxon>
        <taxon>Bacillati</taxon>
        <taxon>Actinomycetota</taxon>
        <taxon>Actinomycetes</taxon>
        <taxon>Micrococcales</taxon>
        <taxon>Dermabacteraceae</taxon>
        <taxon>Brachybacterium</taxon>
    </lineage>
</organism>
<comment type="caution">
    <text evidence="4">The sequence shown here is derived from an EMBL/GenBank/DDBJ whole genome shotgun (WGS) entry which is preliminary data.</text>
</comment>
<accession>A0A426SIZ3</accession>
<protein>
    <recommendedName>
        <fullName evidence="3">CshA domain-containing protein</fullName>
    </recommendedName>
</protein>
<keyword evidence="1" id="KW-1133">Transmembrane helix</keyword>
<gene>
    <name evidence="4" type="ORF">DS079_10340</name>
</gene>
<dbReference type="Proteomes" id="UP000274327">
    <property type="component" value="Unassembled WGS sequence"/>
</dbReference>
<keyword evidence="1" id="KW-0812">Transmembrane</keyword>